<dbReference type="FunFam" id="1.10.8.10:FF:000002">
    <property type="entry name" value="UV excision repair protein RAD23 homolog"/>
    <property type="match status" value="1"/>
</dbReference>
<dbReference type="CDD" id="cd01805">
    <property type="entry name" value="Ubl_Rad23"/>
    <property type="match status" value="1"/>
</dbReference>
<evidence type="ECO:0000256" key="4">
    <source>
        <dbReference type="ARBA" id="ARBA00023242"/>
    </source>
</evidence>
<dbReference type="Proteomes" id="UP000001064">
    <property type="component" value="Unassembled WGS sequence"/>
</dbReference>
<feature type="region of interest" description="Disordered" evidence="6">
    <location>
        <begin position="77"/>
        <end position="155"/>
    </location>
</feature>
<reference evidence="10" key="1">
    <citation type="journal article" date="2011" name="Genome Biol.">
        <title>Comparative genomics of the social amoebae Dictyostelium discoideum and Dictyostelium purpureum.</title>
        <authorList>
            <consortium name="US DOE Joint Genome Institute (JGI-PGF)"/>
            <person name="Sucgang R."/>
            <person name="Kuo A."/>
            <person name="Tian X."/>
            <person name="Salerno W."/>
            <person name="Parikh A."/>
            <person name="Feasley C.L."/>
            <person name="Dalin E."/>
            <person name="Tu H."/>
            <person name="Huang E."/>
            <person name="Barry K."/>
            <person name="Lindquist E."/>
            <person name="Shapiro H."/>
            <person name="Bruce D."/>
            <person name="Schmutz J."/>
            <person name="Salamov A."/>
            <person name="Fey P."/>
            <person name="Gaudet P."/>
            <person name="Anjard C."/>
            <person name="Babu M.M."/>
            <person name="Basu S."/>
            <person name="Bushmanova Y."/>
            <person name="van der Wel H."/>
            <person name="Katoh-Kurasawa M."/>
            <person name="Dinh C."/>
            <person name="Coutinho P.M."/>
            <person name="Saito T."/>
            <person name="Elias M."/>
            <person name="Schaap P."/>
            <person name="Kay R.R."/>
            <person name="Henrissat B."/>
            <person name="Eichinger L."/>
            <person name="Rivero F."/>
            <person name="Putnam N.H."/>
            <person name="West C.M."/>
            <person name="Loomis W.F."/>
            <person name="Chisholm R.L."/>
            <person name="Shaulsky G."/>
            <person name="Strassmann J.E."/>
            <person name="Queller D.C."/>
            <person name="Kuspa A."/>
            <person name="Grigoriev I.V."/>
        </authorList>
    </citation>
    <scope>NUCLEOTIDE SEQUENCE [LARGE SCALE GENOMIC DNA]</scope>
    <source>
        <strain evidence="10">QSDP1</strain>
    </source>
</reference>
<feature type="region of interest" description="Disordered" evidence="6">
    <location>
        <begin position="199"/>
        <end position="226"/>
    </location>
</feature>
<dbReference type="Pfam" id="PF09280">
    <property type="entry name" value="XPC-binding"/>
    <property type="match status" value="1"/>
</dbReference>
<keyword evidence="2 5" id="KW-0227">DNA damage</keyword>
<protein>
    <recommendedName>
        <fullName evidence="5">UV excision repair protein RAD23</fullName>
    </recommendedName>
</protein>
<proteinExistence type="inferred from homology"/>
<evidence type="ECO:0000256" key="5">
    <source>
        <dbReference type="RuleBase" id="RU367049"/>
    </source>
</evidence>
<keyword evidence="10" id="KW-1185">Reference proteome</keyword>
<keyword evidence="3 5" id="KW-0234">DNA repair</keyword>
<evidence type="ECO:0000256" key="6">
    <source>
        <dbReference type="SAM" id="MobiDB-lite"/>
    </source>
</evidence>
<dbReference type="GO" id="GO:0043130">
    <property type="term" value="F:ubiquitin binding"/>
    <property type="evidence" value="ECO:0000318"/>
    <property type="project" value="GO_Central"/>
</dbReference>
<comment type="function">
    <text evidence="5">Multiubiquitin chain receptor involved in modulation of proteasomal degradation. Involved in nucleotide excision repair.</text>
</comment>
<comment type="subcellular location">
    <subcellularLocation>
        <location evidence="5">Nucleus</location>
    </subcellularLocation>
    <subcellularLocation>
        <location evidence="5">Cytoplasm</location>
    </subcellularLocation>
</comment>
<evidence type="ECO:0000313" key="9">
    <source>
        <dbReference type="EMBL" id="EGC33784.1"/>
    </source>
</evidence>
<feature type="domain" description="UBA" evidence="7">
    <location>
        <begin position="156"/>
        <end position="196"/>
    </location>
</feature>
<dbReference type="GO" id="GO:0031593">
    <property type="term" value="F:polyubiquitin modification-dependent protein binding"/>
    <property type="evidence" value="ECO:0000318"/>
    <property type="project" value="GO_Central"/>
</dbReference>
<evidence type="ECO:0000256" key="3">
    <source>
        <dbReference type="ARBA" id="ARBA00023204"/>
    </source>
</evidence>
<dbReference type="PRINTS" id="PR01839">
    <property type="entry name" value="RAD23PROTEIN"/>
</dbReference>
<dbReference type="InParanoid" id="F0ZQL0"/>
<dbReference type="SUPFAM" id="SSF54236">
    <property type="entry name" value="Ubiquitin-like"/>
    <property type="match status" value="1"/>
</dbReference>
<feature type="domain" description="UBA" evidence="7">
    <location>
        <begin position="303"/>
        <end position="345"/>
    </location>
</feature>
<accession>F0ZQL0</accession>
<sequence length="349" mass="38262">MKLTIKNINKEVYSFELDSDKTVLDLKNSIFEKYNQIPSWQTLIYSGKILEDKNTLESYKISEQGFIVMMIKKPREAPATATTTSPSESTSSPSNSTTTSQPANTTSAPVTTPNPTPARPTTPNPTPTTSSTPGTTPSSNTSPSQNTSSTDFVTGTELENTIKNIVDMGFQREQVIRALRLGYNNADRAVELLLSGSIPENAADDEEEDNMDVGGGGNDQQGGDNPFEALRNHPYFPMLRQAIAQDPNIIPTLLQQLAQSNPELVRQISERPNDFIRIFQGEEGGNGGGVGGSQPGQFTIQVTREENDAIERLQQLTGLEKQVVIEAYFACDKNEELAASYLFEREDDE</sequence>
<dbReference type="InterPro" id="IPR004806">
    <property type="entry name" value="Rad23"/>
</dbReference>
<dbReference type="Gene3D" id="1.10.10.540">
    <property type="entry name" value="XPC-binding domain"/>
    <property type="match status" value="1"/>
</dbReference>
<keyword evidence="4 5" id="KW-0539">Nucleus</keyword>
<dbReference type="GO" id="GO:0003684">
    <property type="term" value="F:damaged DNA binding"/>
    <property type="evidence" value="ECO:0007669"/>
    <property type="project" value="UniProtKB-UniRule"/>
</dbReference>
<dbReference type="InterPro" id="IPR000626">
    <property type="entry name" value="Ubiquitin-like_dom"/>
</dbReference>
<dbReference type="GO" id="GO:0005829">
    <property type="term" value="C:cytosol"/>
    <property type="evidence" value="ECO:0000318"/>
    <property type="project" value="GO_Central"/>
</dbReference>
<feature type="domain" description="Ubiquitin-like" evidence="8">
    <location>
        <begin position="1"/>
        <end position="76"/>
    </location>
</feature>
<dbReference type="Pfam" id="PF00240">
    <property type="entry name" value="ubiquitin"/>
    <property type="match status" value="1"/>
</dbReference>
<dbReference type="InterPro" id="IPR015940">
    <property type="entry name" value="UBA"/>
</dbReference>
<dbReference type="SMART" id="SM00213">
    <property type="entry name" value="UBQ"/>
    <property type="match status" value="1"/>
</dbReference>
<keyword evidence="1" id="KW-0677">Repeat</keyword>
<feature type="compositionally biased region" description="Acidic residues" evidence="6">
    <location>
        <begin position="202"/>
        <end position="211"/>
    </location>
</feature>
<feature type="compositionally biased region" description="Low complexity" evidence="6">
    <location>
        <begin position="77"/>
        <end position="111"/>
    </location>
</feature>
<dbReference type="SUPFAM" id="SSF46934">
    <property type="entry name" value="UBA-like"/>
    <property type="match status" value="2"/>
</dbReference>
<gene>
    <name evidence="9" type="ORF">DICPUDRAFT_48776</name>
</gene>
<dbReference type="GO" id="GO:0005654">
    <property type="term" value="C:nucleoplasm"/>
    <property type="evidence" value="ECO:0000318"/>
    <property type="project" value="GO_Central"/>
</dbReference>
<dbReference type="InterPro" id="IPR006636">
    <property type="entry name" value="STI1_HS-bd"/>
</dbReference>
<dbReference type="KEGG" id="dpp:DICPUDRAFT_48776"/>
<dbReference type="PROSITE" id="PS50053">
    <property type="entry name" value="UBIQUITIN_2"/>
    <property type="match status" value="1"/>
</dbReference>
<organism evidence="9 10">
    <name type="scientific">Dictyostelium purpureum</name>
    <name type="common">Slime mold</name>
    <dbReference type="NCBI Taxonomy" id="5786"/>
    <lineage>
        <taxon>Eukaryota</taxon>
        <taxon>Amoebozoa</taxon>
        <taxon>Evosea</taxon>
        <taxon>Eumycetozoa</taxon>
        <taxon>Dictyostelia</taxon>
        <taxon>Dictyosteliales</taxon>
        <taxon>Dictyosteliaceae</taxon>
        <taxon>Dictyostelium</taxon>
    </lineage>
</organism>
<dbReference type="SMART" id="SM00727">
    <property type="entry name" value="STI1"/>
    <property type="match status" value="1"/>
</dbReference>
<evidence type="ECO:0000256" key="1">
    <source>
        <dbReference type="ARBA" id="ARBA00022737"/>
    </source>
</evidence>
<evidence type="ECO:0000313" key="10">
    <source>
        <dbReference type="Proteomes" id="UP000001064"/>
    </source>
</evidence>
<dbReference type="InterPro" id="IPR009060">
    <property type="entry name" value="UBA-like_sf"/>
</dbReference>
<dbReference type="VEuPathDB" id="AmoebaDB:DICPUDRAFT_48776"/>
<dbReference type="SUPFAM" id="SSF101238">
    <property type="entry name" value="XPC-binding domain"/>
    <property type="match status" value="1"/>
</dbReference>
<dbReference type="InterPro" id="IPR029071">
    <property type="entry name" value="Ubiquitin-like_domsf"/>
</dbReference>
<keyword evidence="5" id="KW-0963">Cytoplasm</keyword>
<feature type="compositionally biased region" description="Low complexity" evidence="6">
    <location>
        <begin position="127"/>
        <end position="150"/>
    </location>
</feature>
<dbReference type="FunFam" id="3.10.20.90:FF:000563">
    <property type="entry name" value="UV excision repair protein RAD23 homolog"/>
    <property type="match status" value="1"/>
</dbReference>
<dbReference type="GO" id="GO:0070628">
    <property type="term" value="F:proteasome binding"/>
    <property type="evidence" value="ECO:0000318"/>
    <property type="project" value="GO_Central"/>
</dbReference>
<dbReference type="AlphaFoldDB" id="F0ZQL0"/>
<comment type="similarity">
    <text evidence="5">Belongs to the RAD23 family.</text>
</comment>
<dbReference type="PANTHER" id="PTHR10621:SF0">
    <property type="entry name" value="UV EXCISION REPAIR PROTEIN RAD23"/>
    <property type="match status" value="1"/>
</dbReference>
<dbReference type="OrthoDB" id="419317at2759"/>
<dbReference type="SMART" id="SM00165">
    <property type="entry name" value="UBA"/>
    <property type="match status" value="2"/>
</dbReference>
<name>F0ZQL0_DICPU</name>
<evidence type="ECO:0000256" key="2">
    <source>
        <dbReference type="ARBA" id="ARBA00022763"/>
    </source>
</evidence>
<dbReference type="eggNOG" id="KOG0011">
    <property type="taxonomic scope" value="Eukaryota"/>
</dbReference>
<evidence type="ECO:0000259" key="8">
    <source>
        <dbReference type="PROSITE" id="PS50053"/>
    </source>
</evidence>
<dbReference type="CDD" id="cd14280">
    <property type="entry name" value="UBA1_Rad23_like"/>
    <property type="match status" value="1"/>
</dbReference>
<dbReference type="FunFam" id="1.10.10.540:FF:000002">
    <property type="entry name" value="UV excision repair protein Rad23"/>
    <property type="match status" value="1"/>
</dbReference>
<dbReference type="FunFam" id="1.10.8.10:FF:000003">
    <property type="entry name" value="UV excision repair protein RAD23 homolog"/>
    <property type="match status" value="1"/>
</dbReference>
<dbReference type="GeneID" id="10502963"/>
<evidence type="ECO:0000259" key="7">
    <source>
        <dbReference type="PROSITE" id="PS50030"/>
    </source>
</evidence>
<dbReference type="GO" id="GO:0043161">
    <property type="term" value="P:proteasome-mediated ubiquitin-dependent protein catabolic process"/>
    <property type="evidence" value="ECO:0000318"/>
    <property type="project" value="GO_Central"/>
</dbReference>
<dbReference type="InterPro" id="IPR036353">
    <property type="entry name" value="XPC-bd_sf"/>
</dbReference>
<dbReference type="CDD" id="cd14281">
    <property type="entry name" value="UBA2_Rad23_like"/>
    <property type="match status" value="1"/>
</dbReference>
<feature type="compositionally biased region" description="Pro residues" evidence="6">
    <location>
        <begin position="112"/>
        <end position="126"/>
    </location>
</feature>
<dbReference type="Gene3D" id="3.10.20.90">
    <property type="entry name" value="Phosphatidylinositol 3-kinase Catalytic Subunit, Chain A, domain 1"/>
    <property type="match status" value="1"/>
</dbReference>
<dbReference type="RefSeq" id="XP_003289709.1">
    <property type="nucleotide sequence ID" value="XM_003289661.1"/>
</dbReference>
<dbReference type="STRING" id="5786.F0ZQL0"/>
<dbReference type="GO" id="GO:0006289">
    <property type="term" value="P:nucleotide-excision repair"/>
    <property type="evidence" value="ECO:0007669"/>
    <property type="project" value="UniProtKB-UniRule"/>
</dbReference>
<dbReference type="EMBL" id="GL871126">
    <property type="protein sequence ID" value="EGC33784.1"/>
    <property type="molecule type" value="Genomic_DNA"/>
</dbReference>
<dbReference type="PANTHER" id="PTHR10621">
    <property type="entry name" value="UV EXCISION REPAIR PROTEIN RAD23"/>
    <property type="match status" value="1"/>
</dbReference>
<dbReference type="FunCoup" id="F0ZQL0">
    <property type="interactions" value="899"/>
</dbReference>
<dbReference type="Gene3D" id="1.10.8.10">
    <property type="entry name" value="DNA helicase RuvA subunit, C-terminal domain"/>
    <property type="match status" value="2"/>
</dbReference>
<dbReference type="OMA" id="PHMLEPI"/>
<dbReference type="Pfam" id="PF00627">
    <property type="entry name" value="UBA"/>
    <property type="match status" value="2"/>
</dbReference>
<dbReference type="InterPro" id="IPR015360">
    <property type="entry name" value="XPC-bd"/>
</dbReference>
<dbReference type="PROSITE" id="PS50030">
    <property type="entry name" value="UBA"/>
    <property type="match status" value="2"/>
</dbReference>